<proteinExistence type="predicted"/>
<dbReference type="Proteomes" id="UP000829817">
    <property type="component" value="Chromosome"/>
</dbReference>
<dbReference type="InterPro" id="IPR001451">
    <property type="entry name" value="Hexapep"/>
</dbReference>
<dbReference type="PANTHER" id="PTHR23416">
    <property type="entry name" value="SIALIC ACID SYNTHASE-RELATED"/>
    <property type="match status" value="1"/>
</dbReference>
<name>A0ABY4DW03_9NEIS</name>
<dbReference type="EMBL" id="CP091508">
    <property type="protein sequence ID" value="UOO80871.1"/>
    <property type="molecule type" value="Genomic_DNA"/>
</dbReference>
<reference evidence="1 2" key="1">
    <citation type="journal article" date="2022" name="Res Sq">
        <title>Evolution of multicellular longitudinally dividing oral cavity symbionts (Neisseriaceae).</title>
        <authorList>
            <person name="Nyongesa S."/>
            <person name="Weber P."/>
            <person name="Bernet E."/>
            <person name="Pullido F."/>
            <person name="Nieckarz M."/>
            <person name="Delaby M."/>
            <person name="Nieves C."/>
            <person name="Viehboeck T."/>
            <person name="Krause N."/>
            <person name="Rivera-Millot A."/>
            <person name="Nakamura A."/>
            <person name="Vischer N."/>
            <person name="VanNieuwenhze M."/>
            <person name="Brun Y."/>
            <person name="Cava F."/>
            <person name="Bulgheresi S."/>
            <person name="Veyrier F."/>
        </authorList>
    </citation>
    <scope>NUCLEOTIDE SEQUENCE [LARGE SCALE GENOMIC DNA]</scope>
    <source>
        <strain evidence="1 2">CCUG 63373m</strain>
    </source>
</reference>
<accession>A0ABY4DW03</accession>
<dbReference type="InterPro" id="IPR011004">
    <property type="entry name" value="Trimer_LpxA-like_sf"/>
</dbReference>
<evidence type="ECO:0000313" key="2">
    <source>
        <dbReference type="Proteomes" id="UP000829817"/>
    </source>
</evidence>
<protein>
    <submittedName>
        <fullName evidence="1">Acyltransferase</fullName>
    </submittedName>
</protein>
<dbReference type="InterPro" id="IPR051159">
    <property type="entry name" value="Hexapeptide_acetyltransf"/>
</dbReference>
<dbReference type="Gene3D" id="2.160.10.10">
    <property type="entry name" value="Hexapeptide repeat proteins"/>
    <property type="match status" value="1"/>
</dbReference>
<keyword evidence="2" id="KW-1185">Reference proteome</keyword>
<dbReference type="Pfam" id="PF14602">
    <property type="entry name" value="Hexapep_2"/>
    <property type="match status" value="1"/>
</dbReference>
<dbReference type="SUPFAM" id="SSF51161">
    <property type="entry name" value="Trimeric LpxA-like enzymes"/>
    <property type="match status" value="1"/>
</dbReference>
<keyword evidence="1" id="KW-0808">Transferase</keyword>
<dbReference type="GO" id="GO:0016746">
    <property type="term" value="F:acyltransferase activity"/>
    <property type="evidence" value="ECO:0007669"/>
    <property type="project" value="UniProtKB-KW"/>
</dbReference>
<organism evidence="1 2">
    <name type="scientific">Uruburuella testudinis</name>
    <dbReference type="NCBI Taxonomy" id="1282863"/>
    <lineage>
        <taxon>Bacteria</taxon>
        <taxon>Pseudomonadati</taxon>
        <taxon>Pseudomonadota</taxon>
        <taxon>Betaproteobacteria</taxon>
        <taxon>Neisseriales</taxon>
        <taxon>Neisseriaceae</taxon>
        <taxon>Uruburuella</taxon>
    </lineage>
</organism>
<evidence type="ECO:0000313" key="1">
    <source>
        <dbReference type="EMBL" id="UOO80871.1"/>
    </source>
</evidence>
<dbReference type="CDD" id="cd04647">
    <property type="entry name" value="LbH_MAT_like"/>
    <property type="match status" value="1"/>
</dbReference>
<dbReference type="RefSeq" id="WP_244783942.1">
    <property type="nucleotide sequence ID" value="NZ_CP091508.1"/>
</dbReference>
<keyword evidence="1" id="KW-0012">Acyltransferase</keyword>
<sequence>MKKKIYVRLLRVIGAILPPSYEKPFGGIAKKIRYFLAKRISDNIGKNVNIEQGGYVLPDTVVGDNSSIGVRCEIAKGLTLGKNVFMGPECLFYSTQHKFDPVTKQYDGYTEVKPIVIGDNVWLGRRAIIMGGVTIGEGCTIGAAAVVTRDIPPYSVAAGNPAVVKKNLLD</sequence>
<dbReference type="Pfam" id="PF00132">
    <property type="entry name" value="Hexapep"/>
    <property type="match status" value="1"/>
</dbReference>
<gene>
    <name evidence="1" type="ORF">LVJ83_07695</name>
</gene>